<dbReference type="InterPro" id="IPR015421">
    <property type="entry name" value="PyrdxlP-dep_Trfase_major"/>
</dbReference>
<reference evidence="5" key="1">
    <citation type="journal article" date="2019" name="Int. J. Syst. Evol. Microbiol.">
        <title>The Global Catalogue of Microorganisms (GCM) 10K type strain sequencing project: providing services to taxonomists for standard genome sequencing and annotation.</title>
        <authorList>
            <consortium name="The Broad Institute Genomics Platform"/>
            <consortium name="The Broad Institute Genome Sequencing Center for Infectious Disease"/>
            <person name="Wu L."/>
            <person name="Ma J."/>
        </authorList>
    </citation>
    <scope>NUCLEOTIDE SEQUENCE [LARGE SCALE GENOMIC DNA]</scope>
    <source>
        <strain evidence="5">JCM 17024</strain>
    </source>
</reference>
<evidence type="ECO:0000256" key="1">
    <source>
        <dbReference type="ARBA" id="ARBA00001933"/>
    </source>
</evidence>
<sequence length="376" mass="39896">MSLPHADVDPDGLLEYSVVFTDRSLNHMSQRFIGVMQQTLTILRDTYRADGVAVINGGGSYAMESVARRLTTGRKALVVRNGLFSYRWSQILEAGPVASAVTVCAARPDGDGPQAAWSPAPSAEVVDAIRAERPDVVFAPHVETAAGILLPDDYVRALAAAVHEVGGVFVLDCIASGAMWVDMRALDVDVLLSAPQKGWSGTPGTGFVMLSERGRDAVASGVPGSFALDLSRWLAISDGYRDGGAGYHATMPTDSIARNLVQMIETRDRGLETLRAAQIELGGRVRELLAERGLPSVAASEFAAPSVVVVHTADQGLRTGRRFAEHGLQIAAGVPLHCGEPESFSTFRMGLFGLDKLGDIDGTVARLRTALDAMGV</sequence>
<dbReference type="EMBL" id="BAABCP010000001">
    <property type="protein sequence ID" value="GAA3935018.1"/>
    <property type="molecule type" value="Genomic_DNA"/>
</dbReference>
<feature type="domain" description="Aminotransferase class V" evidence="3">
    <location>
        <begin position="22"/>
        <end position="224"/>
    </location>
</feature>
<keyword evidence="2" id="KW-0663">Pyridoxal phosphate</keyword>
<name>A0ABP7N291_9MICO</name>
<organism evidence="4 5">
    <name type="scientific">Microbacterium soli</name>
    <dbReference type="NCBI Taxonomy" id="446075"/>
    <lineage>
        <taxon>Bacteria</taxon>
        <taxon>Bacillati</taxon>
        <taxon>Actinomycetota</taxon>
        <taxon>Actinomycetes</taxon>
        <taxon>Micrococcales</taxon>
        <taxon>Microbacteriaceae</taxon>
        <taxon>Microbacterium</taxon>
    </lineage>
</organism>
<gene>
    <name evidence="4" type="ORF">GCM10022383_11800</name>
</gene>
<dbReference type="GO" id="GO:0008483">
    <property type="term" value="F:transaminase activity"/>
    <property type="evidence" value="ECO:0007669"/>
    <property type="project" value="UniProtKB-KW"/>
</dbReference>
<comment type="cofactor">
    <cofactor evidence="1">
        <name>pyridoxal 5'-phosphate</name>
        <dbReference type="ChEBI" id="CHEBI:597326"/>
    </cofactor>
</comment>
<comment type="caution">
    <text evidence="4">The sequence shown here is derived from an EMBL/GenBank/DDBJ whole genome shotgun (WGS) entry which is preliminary data.</text>
</comment>
<dbReference type="RefSeq" id="WP_344818597.1">
    <property type="nucleotide sequence ID" value="NZ_BAABCP010000001.1"/>
</dbReference>
<dbReference type="SUPFAM" id="SSF53383">
    <property type="entry name" value="PLP-dependent transferases"/>
    <property type="match status" value="1"/>
</dbReference>
<dbReference type="Gene3D" id="3.90.1150.10">
    <property type="entry name" value="Aspartate Aminotransferase, domain 1"/>
    <property type="match status" value="1"/>
</dbReference>
<evidence type="ECO:0000313" key="5">
    <source>
        <dbReference type="Proteomes" id="UP001501591"/>
    </source>
</evidence>
<dbReference type="PANTHER" id="PTHR21152">
    <property type="entry name" value="AMINOTRANSFERASE CLASS V"/>
    <property type="match status" value="1"/>
</dbReference>
<dbReference type="Proteomes" id="UP001501591">
    <property type="component" value="Unassembled WGS sequence"/>
</dbReference>
<dbReference type="Gene3D" id="3.40.640.10">
    <property type="entry name" value="Type I PLP-dependent aspartate aminotransferase-like (Major domain)"/>
    <property type="match status" value="1"/>
</dbReference>
<proteinExistence type="predicted"/>
<accession>A0ABP7N291</accession>
<evidence type="ECO:0000259" key="3">
    <source>
        <dbReference type="Pfam" id="PF00266"/>
    </source>
</evidence>
<protein>
    <submittedName>
        <fullName evidence="4">Aminotransferase class V-fold PLP-dependent enzyme</fullName>
    </submittedName>
</protein>
<dbReference type="InterPro" id="IPR015422">
    <property type="entry name" value="PyrdxlP-dep_Trfase_small"/>
</dbReference>
<evidence type="ECO:0000313" key="4">
    <source>
        <dbReference type="EMBL" id="GAA3935018.1"/>
    </source>
</evidence>
<dbReference type="Pfam" id="PF00266">
    <property type="entry name" value="Aminotran_5"/>
    <property type="match status" value="1"/>
</dbReference>
<dbReference type="InterPro" id="IPR015424">
    <property type="entry name" value="PyrdxlP-dep_Trfase"/>
</dbReference>
<dbReference type="InterPro" id="IPR000192">
    <property type="entry name" value="Aminotrans_V_dom"/>
</dbReference>
<dbReference type="PANTHER" id="PTHR21152:SF40">
    <property type="entry name" value="ALANINE--GLYOXYLATE AMINOTRANSFERASE"/>
    <property type="match status" value="1"/>
</dbReference>
<evidence type="ECO:0000256" key="2">
    <source>
        <dbReference type="ARBA" id="ARBA00022898"/>
    </source>
</evidence>
<keyword evidence="4" id="KW-0808">Transferase</keyword>
<keyword evidence="4" id="KW-0032">Aminotransferase</keyword>
<keyword evidence="5" id="KW-1185">Reference proteome</keyword>